<dbReference type="InterPro" id="IPR018201">
    <property type="entry name" value="Ketoacyl_synth_AS"/>
</dbReference>
<keyword evidence="6" id="KW-0677">Repeat</keyword>
<gene>
    <name evidence="15" type="ORF">ACFPP6_35515</name>
</gene>
<dbReference type="PROSITE" id="PS00455">
    <property type="entry name" value="AMP_BINDING"/>
    <property type="match status" value="1"/>
</dbReference>
<dbReference type="Pfam" id="PF00501">
    <property type="entry name" value="AMP-binding"/>
    <property type="match status" value="1"/>
</dbReference>
<dbReference type="SMART" id="SM00822">
    <property type="entry name" value="PKS_KR"/>
    <property type="match status" value="1"/>
</dbReference>
<dbReference type="SMART" id="SM00823">
    <property type="entry name" value="PKS_PP"/>
    <property type="match status" value="2"/>
</dbReference>
<dbReference type="SUPFAM" id="SSF53901">
    <property type="entry name" value="Thiolase-like"/>
    <property type="match status" value="1"/>
</dbReference>
<dbReference type="InterPro" id="IPR020802">
    <property type="entry name" value="TesA-like"/>
</dbReference>
<dbReference type="InterPro" id="IPR013968">
    <property type="entry name" value="PKS_KR"/>
</dbReference>
<dbReference type="InterPro" id="IPR000873">
    <property type="entry name" value="AMP-dep_synth/lig_dom"/>
</dbReference>
<dbReference type="InterPro" id="IPR001227">
    <property type="entry name" value="Ac_transferase_dom_sf"/>
</dbReference>
<feature type="region of interest" description="Disordered" evidence="11">
    <location>
        <begin position="2350"/>
        <end position="2404"/>
    </location>
</feature>
<dbReference type="Gene3D" id="3.40.50.12780">
    <property type="entry name" value="N-terminal domain of ligase-like"/>
    <property type="match status" value="1"/>
</dbReference>
<comment type="caution">
    <text evidence="15">The sequence shown here is derived from an EMBL/GenBank/DDBJ whole genome shotgun (WGS) entry which is preliminary data.</text>
</comment>
<dbReference type="SMART" id="SM00827">
    <property type="entry name" value="PKS_AT"/>
    <property type="match status" value="1"/>
</dbReference>
<keyword evidence="16" id="KW-1185">Reference proteome</keyword>
<feature type="domain" description="Carrier" evidence="12">
    <location>
        <begin position="597"/>
        <end position="673"/>
    </location>
</feature>
<dbReference type="SUPFAM" id="SSF47336">
    <property type="entry name" value="ACP-like"/>
    <property type="match status" value="2"/>
</dbReference>
<evidence type="ECO:0000256" key="7">
    <source>
        <dbReference type="ARBA" id="ARBA00023194"/>
    </source>
</evidence>
<feature type="region of interest" description="Disordered" evidence="11">
    <location>
        <begin position="2494"/>
        <end position="2519"/>
    </location>
</feature>
<dbReference type="Pfam" id="PF14765">
    <property type="entry name" value="PS-DH"/>
    <property type="match status" value="1"/>
</dbReference>
<evidence type="ECO:0000256" key="9">
    <source>
        <dbReference type="ARBA" id="ARBA00023315"/>
    </source>
</evidence>
<dbReference type="Pfam" id="PF13193">
    <property type="entry name" value="AMP-binding_C"/>
    <property type="match status" value="1"/>
</dbReference>
<dbReference type="SMART" id="SM00824">
    <property type="entry name" value="PKS_TE"/>
    <property type="match status" value="1"/>
</dbReference>
<dbReference type="InterPro" id="IPR020841">
    <property type="entry name" value="PKS_Beta-ketoAc_synthase_dom"/>
</dbReference>
<name>A0ABW0A840_9ACTN</name>
<dbReference type="InterPro" id="IPR016035">
    <property type="entry name" value="Acyl_Trfase/lysoPLipase"/>
</dbReference>
<feature type="region of interest" description="Disordered" evidence="11">
    <location>
        <begin position="120"/>
        <end position="144"/>
    </location>
</feature>
<dbReference type="SMART" id="SM01294">
    <property type="entry name" value="PKS_PP_betabranch"/>
    <property type="match status" value="1"/>
</dbReference>
<feature type="active site" description="Proton acceptor; for dehydratase activity" evidence="10">
    <location>
        <position position="1656"/>
    </location>
</feature>
<dbReference type="PROSITE" id="PS50075">
    <property type="entry name" value="CARRIER"/>
    <property type="match status" value="2"/>
</dbReference>
<feature type="region of interest" description="Disordered" evidence="11">
    <location>
        <begin position="595"/>
        <end position="627"/>
    </location>
</feature>
<dbReference type="InterPro" id="IPR042104">
    <property type="entry name" value="PKS_dehydratase_sf"/>
</dbReference>
<dbReference type="Gene3D" id="3.40.47.10">
    <property type="match status" value="1"/>
</dbReference>
<feature type="compositionally biased region" description="Basic and acidic residues" evidence="11">
    <location>
        <begin position="604"/>
        <end position="622"/>
    </location>
</feature>
<feature type="compositionally biased region" description="Low complexity" evidence="11">
    <location>
        <begin position="2504"/>
        <end position="2515"/>
    </location>
</feature>
<dbReference type="InterPro" id="IPR001031">
    <property type="entry name" value="Thioesterase"/>
</dbReference>
<dbReference type="InterPro" id="IPR025110">
    <property type="entry name" value="AMP-bd_C"/>
</dbReference>
<dbReference type="PROSITE" id="PS00012">
    <property type="entry name" value="PHOSPHOPANTETHEINE"/>
    <property type="match status" value="1"/>
</dbReference>
<feature type="region of interest" description="Disordered" evidence="11">
    <location>
        <begin position="1716"/>
        <end position="1755"/>
    </location>
</feature>
<dbReference type="SUPFAM" id="SSF56801">
    <property type="entry name" value="Acetyl-CoA synthetase-like"/>
    <property type="match status" value="1"/>
</dbReference>
<feature type="domain" description="Carrier" evidence="12">
    <location>
        <begin position="2419"/>
        <end position="2494"/>
    </location>
</feature>
<dbReference type="Pfam" id="PF21089">
    <property type="entry name" value="PKS_DH_N"/>
    <property type="match status" value="1"/>
</dbReference>
<dbReference type="PANTHER" id="PTHR43775:SF51">
    <property type="entry name" value="INACTIVE PHENOLPHTHIOCEROL SYNTHESIS POLYKETIDE SYNTHASE TYPE I PKS1-RELATED"/>
    <property type="match status" value="1"/>
</dbReference>
<evidence type="ECO:0000259" key="13">
    <source>
        <dbReference type="PROSITE" id="PS52004"/>
    </source>
</evidence>
<dbReference type="SUPFAM" id="SSF51735">
    <property type="entry name" value="NAD(P)-binding Rossmann-fold domains"/>
    <property type="match status" value="2"/>
</dbReference>
<dbReference type="SUPFAM" id="SSF52151">
    <property type="entry name" value="FabD/lysophospholipase-like"/>
    <property type="match status" value="1"/>
</dbReference>
<feature type="compositionally biased region" description="Gly residues" evidence="11">
    <location>
        <begin position="387"/>
        <end position="396"/>
    </location>
</feature>
<dbReference type="EMBL" id="JBHSKJ010000036">
    <property type="protein sequence ID" value="MFC5149963.1"/>
    <property type="molecule type" value="Genomic_DNA"/>
</dbReference>
<dbReference type="InterPro" id="IPR014030">
    <property type="entry name" value="Ketoacyl_synth_N"/>
</dbReference>
<dbReference type="InterPro" id="IPR057326">
    <property type="entry name" value="KR_dom"/>
</dbReference>
<feature type="region of interest" description="C-terminal hotdog fold" evidence="10">
    <location>
        <begin position="1765"/>
        <end position="1903"/>
    </location>
</feature>
<dbReference type="InterPro" id="IPR016036">
    <property type="entry name" value="Malonyl_transacylase_ACP-bd"/>
</dbReference>
<keyword evidence="8" id="KW-0511">Multifunctional enzyme</keyword>
<dbReference type="Gene3D" id="1.10.1200.10">
    <property type="entry name" value="ACP-like"/>
    <property type="match status" value="2"/>
</dbReference>
<dbReference type="Gene3D" id="3.30.70.3290">
    <property type="match status" value="1"/>
</dbReference>
<dbReference type="InterPro" id="IPR020806">
    <property type="entry name" value="PKS_PP-bd"/>
</dbReference>
<dbReference type="Gene3D" id="3.10.129.110">
    <property type="entry name" value="Polyketide synthase dehydratase"/>
    <property type="match status" value="1"/>
</dbReference>
<dbReference type="Gene3D" id="3.40.366.10">
    <property type="entry name" value="Malonyl-Coenzyme A Acyl Carrier Protein, domain 2"/>
    <property type="match status" value="1"/>
</dbReference>
<evidence type="ECO:0000259" key="12">
    <source>
        <dbReference type="PROSITE" id="PS50075"/>
    </source>
</evidence>
<dbReference type="CDD" id="cd08956">
    <property type="entry name" value="KR_3_FAS_SDR_x"/>
    <property type="match status" value="1"/>
</dbReference>
<protein>
    <submittedName>
        <fullName evidence="15">Type I polyketide synthase</fullName>
    </submittedName>
</protein>
<dbReference type="CDD" id="cd00833">
    <property type="entry name" value="PKS"/>
    <property type="match status" value="1"/>
</dbReference>
<evidence type="ECO:0000256" key="2">
    <source>
        <dbReference type="ARBA" id="ARBA00004792"/>
    </source>
</evidence>
<dbReference type="InterPro" id="IPR029058">
    <property type="entry name" value="AB_hydrolase_fold"/>
</dbReference>
<keyword evidence="5" id="KW-0808">Transferase</keyword>
<evidence type="ECO:0000256" key="5">
    <source>
        <dbReference type="ARBA" id="ARBA00022679"/>
    </source>
</evidence>
<dbReference type="InterPro" id="IPR055123">
    <property type="entry name" value="SpnB-like_Rossmann"/>
</dbReference>
<sequence length="2807" mass="292347">MAEIQDELIRALPDALKAHAAQMADKTAFQDARRSVTYGELEERTARLAGHLARSGVRRGDRVALHLGNRVEMVEGFLAVLRAGAVGVLLDPGAADAELAHFLDDSGAVAVITEQAGASPITPSPITGPSLVAEPSPTAGPERAARPRLRTRIVVTGTDTTPDGVPAGTYAFEQLAATDPGRAPRDDLGLDEPAWILYTSGTTGRSKGVVSSQRTALWSVAAAYAPLWGLEREDRLLWPLPMFHAYAHSLCLLGVLSVGASARLLDRGASVAQALAEPEQSCTVVAGVPATYHLLTEALRSAPHPRPRQPSGVRLCVTAGAPCPPALRADVEELLGAPLLDGYGSTETCGKIAVDRPGDPRDEGPGALPVPGIEVRLTRPDSDPGVDPGGDPGGGEEVADGAEGEIWVRGPNLMIGYHNRTGDTARAFRNGWYRTGDLGRRAHGGRLLVTGRVKELIIRGGENVNPVEVEHMLLGCPGVTDAAVVGRPHDVLGEVPVAFVVPGPHGVDTDRVRAVCRERLSGFKVPDEVYETGSVPRTPSGKTDRPALARQLTERLAAAREDAASALRRRLLSLPASDRHDTLLRLVLARAADVADAPEQAQEQAREQKQTQEQEHEQELDPGRPFSASGITSLGGVLLRDRLGADTGLELPATLVFDHPTPGAVAEFLHSALLDGRAPAAARTPAERTRRAAEDPVAIVSMACRFPGSRDDVASPEELWQLLVDGVDATSDLPGDRGWDPAGLFDPDPDRLGTSVTRRGGFLRRAADFDAAFFGMSPREAVATDPQQRLLLETTWELCERAGIDPAELRGSDTGAFVGVMHDDYAGRLLHRGPHVLEAHLALGSTGSVASGRVAYALGLHGPAVTVDTACSSSLVAMHWAAQALRSGECSLAVAGGVTVMATPAPFVAFSRLRGLAPDGRCKPFSAAADGTGWAEGAGVVLLERLSDARRNGHPVLALLRGSAVGSDGASNGLTAPSGPAQQQVIRQALADAGLTPSDIDTVETHGTGTALGDPVEARALQGAYGQERPPGRPLWLGALKSNIGHAQAAAGVGGVIKTVLAMHHGRLPRILHCAEPTPRVDWSSGTVRLLTRDEEWHPAPGSPRRAGVSAFGIGGTNAHVILEEASRSAEQEGPEAATKAVPPLLLSGADPQALRAQAAQVAALLRKQPRPALLDVAFSLATTRSALTHRAAVTGADREALLSALDARAAGAADTGPCTGTGTGPGSGARPATSTGRLALLFSGQGAQRPGMGRELHGAFPAFAAAFDALCDRFDAEGLRPLRSVLWAEEGTEDAALLDRTDFAQTGLFVFEVALFRLLESWGVRPDVLSGHSVGELAAAHVAGVLSEPDAVELVAARGRLMRQLPGNGAMVAVEASEHEAEQELMGWTDRVAVAAVNGPRSVVLSGEEDAVLAVAARFAAQGRRTTRLRAGHAFHSPLMQPMLDAFGRVAARLAYRAPRIPVMSTLTGLPAAGDDLCSAAYWVRHARETVRFGDAVHRLAHDERVTAFAEVGPGAQLTAAAMAGLAADSEDRTEEQTERTERTHGPVFITTARDGAREAEAVLAALGRLHVHGLPVDWHRVYAGSGARRVDLPTYPFQRRRYWLDAPAVPSPVPDPAAREDHPLLPRMTSVPGTERLLCTGDLSTEAHPWLRDHVVAGHVLVPAAAFAEMVLHAGDACGLDTAEDFALTAPLALPGSGDRVQVQVVLGEPDASGRRTADVYSRPQDSGPLGAWTHHATGRLGPASGPGGERQDRAVAWPPPGAVPVDLTGAYERLAGTGHAYGPAFQGVTAAWRRPGEEVYAEVRLPEAAGDDAHRYGIHPALLDAAFHAALLAAPSTCPARLPFAWRGLTVRAVGATALRVRLRATGTDTVTVDLADPAGKPVARVESLTTRALPESHGAAATSAAAAAAAGVNGGGGLYRLRWAVVPAEGEGISLSVAAPDELGLRSALPATPAAFTGRGNEAVAVSLAPSSESDPSATDPVAETHRLTARALALLQTHLSTAAAPGARLVVVTRGATSPVPDLPAAAVWGLVRSAQAEYPGRLTVVDTDGTPGSLRLLPAAVATGEPQLSLVDGMVRVPRLTDAGILSPSGSPTGSPTAGGFTGGGGTALRIGGTVLLTGGTGALGGLLAQHLVARHGVRHLVLVSRRGPRSAGARQLRTALEEAGAQVDVIACDVADRTRLAAVVEKYAHRLSGVVHAAGALDDGVLEALTPGRLAAVLRPKADAAWHLHELTRHLSLSHFVLFSSAAGLLGNPGQADYAAANSFLDALAHHRTAALGLPALSLVWGPWAGGEGMAARTEGAERAMGGVLRAVSPEQGLALFDAALGRDEPVLAPLLLPDRARTAGPAAPPVPPPLRGLLRPSRPARPTRPTAGSGDGGNSTGPAAGAATGRDDTPGSWRERLAALPEADRAPALLELVRTEVATVLGHPDAAAVAPGRPFTELGFDSLTGVLLRNRLGMLTGLPLPATVAFDRPSVTELAGHLYEELGSSPAPPPEAAVAATGPASPGKARPPQTLASLYRRVCATGDVVSAMHLLVTASLALPSFGPAEASRHELTPVTLAEGPGGPALVCFPGFSPHLGRPWYAALAASFAGERDVLEIRHPGTAHGDAVPRDWRTLVDLHADTVRKHLGDRPYAVLGYSMGGYPAHSVAARLAATGTPPVGLVIADTYHVTPDREEEPWLLAMPARLPLQLGERFDTAVDDMSIAALGAYTRLARDWHPEPTDVPTLLIRATEPLPPVHPGAGGGTGGDGPRQPSWPAPHTAVEVPGDHWTLFEEHARTTADAIRSWLGTNRDPAEE</sequence>
<dbReference type="SUPFAM" id="SSF55048">
    <property type="entry name" value="Probable ACP-binding domain of malonyl-CoA ACP transacylase"/>
    <property type="match status" value="1"/>
</dbReference>
<dbReference type="InterPro" id="IPR050091">
    <property type="entry name" value="PKS_NRPS_Biosynth_Enz"/>
</dbReference>
<dbReference type="SUPFAM" id="SSF53474">
    <property type="entry name" value="alpha/beta-Hydrolases"/>
    <property type="match status" value="1"/>
</dbReference>
<dbReference type="InterPro" id="IPR036291">
    <property type="entry name" value="NAD(P)-bd_dom_sf"/>
</dbReference>
<evidence type="ECO:0000256" key="3">
    <source>
        <dbReference type="ARBA" id="ARBA00022450"/>
    </source>
</evidence>
<dbReference type="InterPro" id="IPR009081">
    <property type="entry name" value="PP-bd_ACP"/>
</dbReference>
<dbReference type="Gene3D" id="3.40.50.1820">
    <property type="entry name" value="alpha/beta hydrolase"/>
    <property type="match status" value="1"/>
</dbReference>
<dbReference type="SMART" id="SM00826">
    <property type="entry name" value="PKS_DH"/>
    <property type="match status" value="1"/>
</dbReference>
<reference evidence="16" key="1">
    <citation type="journal article" date="2019" name="Int. J. Syst. Evol. Microbiol.">
        <title>The Global Catalogue of Microorganisms (GCM) 10K type strain sequencing project: providing services to taxonomists for standard genome sequencing and annotation.</title>
        <authorList>
            <consortium name="The Broad Institute Genomics Platform"/>
            <consortium name="The Broad Institute Genome Sequencing Center for Infectious Disease"/>
            <person name="Wu L."/>
            <person name="Ma J."/>
        </authorList>
    </citation>
    <scope>NUCLEOTIDE SEQUENCE [LARGE SCALE GENOMIC DNA]</scope>
    <source>
        <strain evidence="16">CGMCC 4.1641</strain>
    </source>
</reference>
<feature type="compositionally biased region" description="Basic and acidic residues" evidence="11">
    <location>
        <begin position="355"/>
        <end position="364"/>
    </location>
</feature>
<keyword evidence="7" id="KW-0045">Antibiotic biosynthesis</keyword>
<dbReference type="Proteomes" id="UP001596222">
    <property type="component" value="Unassembled WGS sequence"/>
</dbReference>
<proteinExistence type="predicted"/>
<dbReference type="InterPro" id="IPR045851">
    <property type="entry name" value="AMP-bd_C_sf"/>
</dbReference>
<feature type="compositionally biased region" description="Gly residues" evidence="11">
    <location>
        <begin position="2751"/>
        <end position="2760"/>
    </location>
</feature>
<dbReference type="InterPro" id="IPR042099">
    <property type="entry name" value="ANL_N_sf"/>
</dbReference>
<feature type="region of interest" description="Disordered" evidence="11">
    <location>
        <begin position="1213"/>
        <end position="1234"/>
    </location>
</feature>
<dbReference type="InterPro" id="IPR006162">
    <property type="entry name" value="Ppantetheine_attach_site"/>
</dbReference>
<evidence type="ECO:0000256" key="6">
    <source>
        <dbReference type="ARBA" id="ARBA00022737"/>
    </source>
</evidence>
<evidence type="ECO:0000256" key="10">
    <source>
        <dbReference type="PROSITE-ProRule" id="PRU01363"/>
    </source>
</evidence>
<dbReference type="PANTHER" id="PTHR43775">
    <property type="entry name" value="FATTY ACID SYNTHASE"/>
    <property type="match status" value="1"/>
</dbReference>
<dbReference type="Pfam" id="PF00550">
    <property type="entry name" value="PP-binding"/>
    <property type="match status" value="2"/>
</dbReference>
<dbReference type="Pfam" id="PF08659">
    <property type="entry name" value="KR"/>
    <property type="match status" value="1"/>
</dbReference>
<keyword evidence="4" id="KW-0597">Phosphoprotein</keyword>
<keyword evidence="3" id="KW-0596">Phosphopantetheine</keyword>
<dbReference type="Pfam" id="PF00698">
    <property type="entry name" value="Acyl_transf_1"/>
    <property type="match status" value="1"/>
</dbReference>
<dbReference type="PROSITE" id="PS00606">
    <property type="entry name" value="KS3_1"/>
    <property type="match status" value="1"/>
</dbReference>
<dbReference type="RefSeq" id="WP_382051006.1">
    <property type="nucleotide sequence ID" value="NZ_JBHSKJ010000036.1"/>
</dbReference>
<evidence type="ECO:0000313" key="15">
    <source>
        <dbReference type="EMBL" id="MFC5149963.1"/>
    </source>
</evidence>
<feature type="domain" description="Ketosynthase family 3 (KS3)" evidence="13">
    <location>
        <begin position="694"/>
        <end position="1125"/>
    </location>
</feature>
<dbReference type="Pfam" id="PF00109">
    <property type="entry name" value="ketoacyl-synt"/>
    <property type="match status" value="1"/>
</dbReference>
<feature type="active site" description="Proton donor; for dehydratase activity" evidence="10">
    <location>
        <position position="1827"/>
    </location>
</feature>
<evidence type="ECO:0000256" key="1">
    <source>
        <dbReference type="ARBA" id="ARBA00001957"/>
    </source>
</evidence>
<dbReference type="InterPro" id="IPR020807">
    <property type="entry name" value="PKS_DH"/>
</dbReference>
<dbReference type="Pfam" id="PF16197">
    <property type="entry name" value="KAsynt_C_assoc"/>
    <property type="match status" value="1"/>
</dbReference>
<dbReference type="InterPro" id="IPR049900">
    <property type="entry name" value="PKS_mFAS_DH"/>
</dbReference>
<dbReference type="PROSITE" id="PS52019">
    <property type="entry name" value="PKS_MFAS_DH"/>
    <property type="match status" value="1"/>
</dbReference>
<dbReference type="Pfam" id="PF02801">
    <property type="entry name" value="Ketoacyl-synt_C"/>
    <property type="match status" value="1"/>
</dbReference>
<dbReference type="Pfam" id="PF22953">
    <property type="entry name" value="SpnB_Rossmann"/>
    <property type="match status" value="1"/>
</dbReference>
<organism evidence="15 16">
    <name type="scientific">Streptomyces aureoversilis</name>
    <dbReference type="NCBI Taxonomy" id="67277"/>
    <lineage>
        <taxon>Bacteria</taxon>
        <taxon>Bacillati</taxon>
        <taxon>Actinomycetota</taxon>
        <taxon>Actinomycetes</taxon>
        <taxon>Kitasatosporales</taxon>
        <taxon>Streptomycetaceae</taxon>
        <taxon>Streptomyces</taxon>
    </lineage>
</organism>
<feature type="domain" description="PKS/mFAS DH" evidence="14">
    <location>
        <begin position="1624"/>
        <end position="1903"/>
    </location>
</feature>
<dbReference type="Gene3D" id="3.30.300.30">
    <property type="match status" value="1"/>
</dbReference>
<keyword evidence="9" id="KW-0012">Acyltransferase</keyword>
<dbReference type="InterPro" id="IPR036736">
    <property type="entry name" value="ACP-like_sf"/>
</dbReference>
<dbReference type="InterPro" id="IPR049552">
    <property type="entry name" value="PKS_DH_N"/>
</dbReference>
<dbReference type="Pfam" id="PF00975">
    <property type="entry name" value="Thioesterase"/>
    <property type="match status" value="1"/>
</dbReference>
<dbReference type="InterPro" id="IPR020845">
    <property type="entry name" value="AMP-binding_CS"/>
</dbReference>
<evidence type="ECO:0000256" key="4">
    <source>
        <dbReference type="ARBA" id="ARBA00022553"/>
    </source>
</evidence>
<evidence type="ECO:0000256" key="11">
    <source>
        <dbReference type="SAM" id="MobiDB-lite"/>
    </source>
</evidence>
<feature type="region of interest" description="N-terminal hotdog fold" evidence="10">
    <location>
        <begin position="1624"/>
        <end position="1750"/>
    </location>
</feature>
<dbReference type="PROSITE" id="PS52004">
    <property type="entry name" value="KS3_2"/>
    <property type="match status" value="1"/>
</dbReference>
<comment type="cofactor">
    <cofactor evidence="1">
        <name>pantetheine 4'-phosphate</name>
        <dbReference type="ChEBI" id="CHEBI:47942"/>
    </cofactor>
</comment>
<dbReference type="InterPro" id="IPR014043">
    <property type="entry name" value="Acyl_transferase_dom"/>
</dbReference>
<dbReference type="InterPro" id="IPR016039">
    <property type="entry name" value="Thiolase-like"/>
</dbReference>
<evidence type="ECO:0000313" key="16">
    <source>
        <dbReference type="Proteomes" id="UP001596222"/>
    </source>
</evidence>
<dbReference type="InterPro" id="IPR049551">
    <property type="entry name" value="PKS_DH_C"/>
</dbReference>
<dbReference type="SMART" id="SM00825">
    <property type="entry name" value="PKS_KS"/>
    <property type="match status" value="1"/>
</dbReference>
<accession>A0ABW0A840</accession>
<evidence type="ECO:0000256" key="8">
    <source>
        <dbReference type="ARBA" id="ARBA00023268"/>
    </source>
</evidence>
<feature type="region of interest" description="Disordered" evidence="11">
    <location>
        <begin position="355"/>
        <end position="401"/>
    </location>
</feature>
<dbReference type="Gene3D" id="3.40.50.720">
    <property type="entry name" value="NAD(P)-binding Rossmann-like Domain"/>
    <property type="match status" value="1"/>
</dbReference>
<feature type="compositionally biased region" description="Low complexity" evidence="11">
    <location>
        <begin position="120"/>
        <end position="130"/>
    </location>
</feature>
<evidence type="ECO:0000259" key="14">
    <source>
        <dbReference type="PROSITE" id="PS52019"/>
    </source>
</evidence>
<feature type="region of interest" description="Disordered" evidence="11">
    <location>
        <begin position="2743"/>
        <end position="2771"/>
    </location>
</feature>
<dbReference type="InterPro" id="IPR032821">
    <property type="entry name" value="PKS_assoc"/>
</dbReference>
<comment type="pathway">
    <text evidence="2">Antibiotic biosynthesis.</text>
</comment>
<dbReference type="InterPro" id="IPR014031">
    <property type="entry name" value="Ketoacyl_synth_C"/>
</dbReference>